<organism evidence="1 2">
    <name type="scientific">Rhizobium deserti</name>
    <dbReference type="NCBI Taxonomy" id="2547961"/>
    <lineage>
        <taxon>Bacteria</taxon>
        <taxon>Pseudomonadati</taxon>
        <taxon>Pseudomonadota</taxon>
        <taxon>Alphaproteobacteria</taxon>
        <taxon>Hyphomicrobiales</taxon>
        <taxon>Rhizobiaceae</taxon>
        <taxon>Rhizobium/Agrobacterium group</taxon>
        <taxon>Rhizobium</taxon>
    </lineage>
</organism>
<dbReference type="RefSeq" id="WP_133316418.1">
    <property type="nucleotide sequence ID" value="NZ_SMTL01000002.1"/>
</dbReference>
<comment type="caution">
    <text evidence="1">The sequence shown here is derived from an EMBL/GenBank/DDBJ whole genome shotgun (WGS) entry which is preliminary data.</text>
</comment>
<keyword evidence="2" id="KW-1185">Reference proteome</keyword>
<dbReference type="AlphaFoldDB" id="A0A4R5UL52"/>
<protein>
    <submittedName>
        <fullName evidence="1">PilZ domain-containing protein</fullName>
    </submittedName>
</protein>
<dbReference type="EMBL" id="SMTL01000002">
    <property type="protein sequence ID" value="TDK37648.1"/>
    <property type="molecule type" value="Genomic_DNA"/>
</dbReference>
<evidence type="ECO:0000313" key="1">
    <source>
        <dbReference type="EMBL" id="TDK37648.1"/>
    </source>
</evidence>
<proteinExistence type="predicted"/>
<gene>
    <name evidence="1" type="ORF">E2F50_11150</name>
</gene>
<dbReference type="PROSITE" id="PS51257">
    <property type="entry name" value="PROKAR_LIPOPROTEIN"/>
    <property type="match status" value="1"/>
</dbReference>
<dbReference type="Proteomes" id="UP000295238">
    <property type="component" value="Unassembled WGS sequence"/>
</dbReference>
<dbReference type="OrthoDB" id="8446614at2"/>
<accession>A0A4R5UL52</accession>
<sequence length="199" mass="20998">MLGKFSRGFLALSAIALLGGCNSTGDAPNPFGRARGSAPVEMMRPQSQPTGPVTPVVQAYCPQVVMREQDAVYRAYAKGGQDIAEKLLYQASLAEATRQCTANETTITINVVAQGRIVEGPAGASGKTTLPVLVEVLDGDKVLYSQKVAFPVDIPSGGTQFIFSKPDVQIPNAVGGASRFTRVRLGFDTVTVKKPGRRG</sequence>
<evidence type="ECO:0000313" key="2">
    <source>
        <dbReference type="Proteomes" id="UP000295238"/>
    </source>
</evidence>
<reference evidence="1 2" key="1">
    <citation type="submission" date="2019-03" db="EMBL/GenBank/DDBJ databases">
        <title>Rhizobium sp. nov., an bacterium isolated from biocrust in Mu Us Desert.</title>
        <authorList>
            <person name="Lixiong L."/>
        </authorList>
    </citation>
    <scope>NUCLEOTIDE SEQUENCE [LARGE SCALE GENOMIC DNA]</scope>
    <source>
        <strain evidence="1 2">SPY-1</strain>
    </source>
</reference>
<name>A0A4R5UL52_9HYPH</name>